<dbReference type="Gene3D" id="1.10.10.2910">
    <property type="match status" value="1"/>
</dbReference>
<proteinExistence type="predicted"/>
<name>A0A3M0SXS6_9CLOT</name>
<feature type="domain" description="IrrE N-terminal-like" evidence="1">
    <location>
        <begin position="107"/>
        <end position="236"/>
    </location>
</feature>
<comment type="caution">
    <text evidence="2">The sequence shown here is derived from an EMBL/GenBank/DDBJ whole genome shotgun (WGS) entry which is preliminary data.</text>
</comment>
<sequence>MNINVPRKKNGLPYVSKSDIEEITQLQLEQFNADLLKEPVPIPIEEFLQNYLKLEMDYADITHDISILGLTAFDSGYLKVYDLEGNKERFIYVEEGTVVIDNSLLKSDKEGRFRFTCGHEGGHWIFHREMFKLNKKQINTDKCFYRDKENVLTGKKFKTDEEWMEWQANYTSSCLIMPRKTFIMAARKIFKEANIKDGFVTLGKDSGIDVFAQYHIFRRIADIFKVSIQAASIRLKELKLIKYIKILSIIFFIMQFKETFLSDFCISDILQISNFV</sequence>
<protein>
    <submittedName>
        <fullName evidence="2">ImmA/IrrE family metallo-endopeptidase</fullName>
    </submittedName>
</protein>
<organism evidence="2 3">
    <name type="scientific">Clostridium autoethanogenum</name>
    <dbReference type="NCBI Taxonomy" id="84023"/>
    <lineage>
        <taxon>Bacteria</taxon>
        <taxon>Bacillati</taxon>
        <taxon>Bacillota</taxon>
        <taxon>Clostridia</taxon>
        <taxon>Eubacteriales</taxon>
        <taxon>Clostridiaceae</taxon>
        <taxon>Clostridium</taxon>
    </lineage>
</organism>
<dbReference type="RefSeq" id="WP_122057936.1">
    <property type="nucleotide sequence ID" value="NZ_RFAQ01000006.1"/>
</dbReference>
<reference evidence="2 3" key="1">
    <citation type="submission" date="2018-10" db="EMBL/GenBank/DDBJ databases">
        <title>Genome-centric metagenomics revealed C2 chemical producing, CO utilizing Clostridium with novel acetogenic gene cluster.</title>
        <authorList>
            <person name="Kang H."/>
            <person name="Park B."/>
            <person name="Choi I.G."/>
            <person name="Chang I.S."/>
        </authorList>
    </citation>
    <scope>NUCLEOTIDE SEQUENCE [LARGE SCALE GENOMIC DNA]</scope>
    <source>
        <strain evidence="2 3">H21-9</strain>
    </source>
</reference>
<dbReference type="InterPro" id="IPR010359">
    <property type="entry name" value="IrrE_HExxH"/>
</dbReference>
<accession>A0A3M0SXS6</accession>
<evidence type="ECO:0000259" key="1">
    <source>
        <dbReference type="Pfam" id="PF06114"/>
    </source>
</evidence>
<evidence type="ECO:0000313" key="3">
    <source>
        <dbReference type="Proteomes" id="UP000277999"/>
    </source>
</evidence>
<dbReference type="InterPro" id="IPR052345">
    <property type="entry name" value="Rad_response_metalloprotease"/>
</dbReference>
<gene>
    <name evidence="2" type="ORF">D9O40_03470</name>
</gene>
<dbReference type="PANTHER" id="PTHR43236">
    <property type="entry name" value="ANTITOXIN HIGA1"/>
    <property type="match status" value="1"/>
</dbReference>
<dbReference type="Pfam" id="PF06114">
    <property type="entry name" value="Peptidase_M78"/>
    <property type="match status" value="1"/>
</dbReference>
<evidence type="ECO:0000313" key="2">
    <source>
        <dbReference type="EMBL" id="RMD03213.1"/>
    </source>
</evidence>
<dbReference type="EMBL" id="RFAQ01000006">
    <property type="protein sequence ID" value="RMD03213.1"/>
    <property type="molecule type" value="Genomic_DNA"/>
</dbReference>
<dbReference type="PANTHER" id="PTHR43236:SF1">
    <property type="entry name" value="BLL7220 PROTEIN"/>
    <property type="match status" value="1"/>
</dbReference>
<dbReference type="Proteomes" id="UP000277999">
    <property type="component" value="Unassembled WGS sequence"/>
</dbReference>
<dbReference type="AlphaFoldDB" id="A0A3M0SXS6"/>